<accession>A0A433Y8F8</accession>
<comment type="caution">
    <text evidence="2">The sequence shown here is derived from an EMBL/GenBank/DDBJ whole genome shotgun (WGS) entry which is preliminary data.</text>
</comment>
<organism evidence="2 3">
    <name type="scientific">Paenibacillus anaericanus</name>
    <dbReference type="NCBI Taxonomy" id="170367"/>
    <lineage>
        <taxon>Bacteria</taxon>
        <taxon>Bacillati</taxon>
        <taxon>Bacillota</taxon>
        <taxon>Bacilli</taxon>
        <taxon>Bacillales</taxon>
        <taxon>Paenibacillaceae</taxon>
        <taxon>Paenibacillus</taxon>
    </lineage>
</organism>
<dbReference type="PANTHER" id="PTHR43179:SF7">
    <property type="entry name" value="RHAMNOSYLTRANSFERASE WBBL"/>
    <property type="match status" value="1"/>
</dbReference>
<keyword evidence="2" id="KW-0808">Transferase</keyword>
<dbReference type="InterPro" id="IPR029044">
    <property type="entry name" value="Nucleotide-diphossugar_trans"/>
</dbReference>
<name>A0A433Y8F8_9BACL</name>
<evidence type="ECO:0000313" key="3">
    <source>
        <dbReference type="Proteomes" id="UP000279446"/>
    </source>
</evidence>
<evidence type="ECO:0000313" key="2">
    <source>
        <dbReference type="EMBL" id="RUT46117.1"/>
    </source>
</evidence>
<dbReference type="PANTHER" id="PTHR43179">
    <property type="entry name" value="RHAMNOSYLTRANSFERASE WBBL"/>
    <property type="match status" value="1"/>
</dbReference>
<reference evidence="2 3" key="1">
    <citation type="submission" date="2018-12" db="EMBL/GenBank/DDBJ databases">
        <authorList>
            <person name="Sun L."/>
            <person name="Chen Z."/>
        </authorList>
    </citation>
    <scope>NUCLEOTIDE SEQUENCE [LARGE SCALE GENOMIC DNA]</scope>
    <source>
        <strain evidence="2 3">DSM 15890</strain>
    </source>
</reference>
<feature type="domain" description="Glycosyltransferase 2-like" evidence="1">
    <location>
        <begin position="238"/>
        <end position="317"/>
    </location>
</feature>
<dbReference type="AlphaFoldDB" id="A0A433Y8F8"/>
<dbReference type="Proteomes" id="UP000279446">
    <property type="component" value="Unassembled WGS sequence"/>
</dbReference>
<dbReference type="EMBL" id="RZNY01000010">
    <property type="protein sequence ID" value="RUT46117.1"/>
    <property type="molecule type" value="Genomic_DNA"/>
</dbReference>
<protein>
    <submittedName>
        <fullName evidence="2">Glycosyltransferase</fullName>
    </submittedName>
</protein>
<gene>
    <name evidence="2" type="ORF">EJP82_13405</name>
</gene>
<dbReference type="Gene3D" id="3.90.550.10">
    <property type="entry name" value="Spore Coat Polysaccharide Biosynthesis Protein SpsA, Chain A"/>
    <property type="match status" value="2"/>
</dbReference>
<keyword evidence="3" id="KW-1185">Reference proteome</keyword>
<dbReference type="InterPro" id="IPR001173">
    <property type="entry name" value="Glyco_trans_2-like"/>
</dbReference>
<dbReference type="Pfam" id="PF00535">
    <property type="entry name" value="Glycos_transf_2"/>
    <property type="match status" value="2"/>
</dbReference>
<feature type="domain" description="Glycosyltransferase 2-like" evidence="1">
    <location>
        <begin position="2"/>
        <end position="153"/>
    </location>
</feature>
<dbReference type="SUPFAM" id="SSF53448">
    <property type="entry name" value="Nucleotide-diphospho-sugar transferases"/>
    <property type="match status" value="2"/>
</dbReference>
<evidence type="ECO:0000259" key="1">
    <source>
        <dbReference type="Pfam" id="PF00535"/>
    </source>
</evidence>
<dbReference type="OrthoDB" id="8936324at2"/>
<proteinExistence type="predicted"/>
<dbReference type="CDD" id="cd04186">
    <property type="entry name" value="GT_2_like_c"/>
    <property type="match status" value="1"/>
</dbReference>
<sequence length="379" mass="42326">MCLESIRKHTRENYELIIIDNGSTDETISYLRSQPDLIVHENGSNAGFAKGCNQGVQYASGDYIMFLNNDTVVTENWLTNLLRALNADNRIGMVGPVTNYSSGHQQIPVFYSDLSELDAYAKEHCASQDGITVEVRRLVGFCMLTKRSILDEVGGFDEHFGLGNYEDDDMSLRLIRRGYVLKVVHDSFIHHVGHATINQLPDDTLSTLLQRNSQIAAVKWGKNIHQLIYNPPVSVALCMLLHNAESTILQSLNSLTADLNEVIIVDLGSTDRTIDIAKSFTSQIYSLGNYDNMAEAAQYALQHCTSQYVLWLNQGEVLTSEEIKILRGVKISVEGYPSLIPLQFNDGQGKKEADLRYLMSKEAGFQFLSPSTESNTTEE</sequence>
<dbReference type="GO" id="GO:0016740">
    <property type="term" value="F:transferase activity"/>
    <property type="evidence" value="ECO:0007669"/>
    <property type="project" value="UniProtKB-KW"/>
</dbReference>